<keyword evidence="5" id="KW-0479">Metal-binding</keyword>
<reference evidence="11 12" key="1">
    <citation type="submission" date="2017-07" db="EMBL/GenBank/DDBJ databases">
        <title>Elstera cyanobacteriorum sp. nov., a novel bacterium isolated from cyanobacterial aggregates in a eutrophic lake.</title>
        <authorList>
            <person name="Cai H."/>
        </authorList>
    </citation>
    <scope>NUCLEOTIDE SEQUENCE [LARGE SCALE GENOMIC DNA]</scope>
    <source>
        <strain evidence="11 12">TH019</strain>
    </source>
</reference>
<dbReference type="InterPro" id="IPR050415">
    <property type="entry name" value="MRET"/>
</dbReference>
<dbReference type="PANTHER" id="PTHR47354">
    <property type="entry name" value="NADH OXIDOREDUCTASE HCR"/>
    <property type="match status" value="1"/>
</dbReference>
<dbReference type="PRINTS" id="PR00409">
    <property type="entry name" value="PHDIOXRDTASE"/>
</dbReference>
<protein>
    <recommendedName>
        <fullName evidence="13">Oxidoreductase</fullName>
    </recommendedName>
</protein>
<dbReference type="SUPFAM" id="SSF52343">
    <property type="entry name" value="Ferredoxin reductase-like, C-terminal NADP-linked domain"/>
    <property type="match status" value="1"/>
</dbReference>
<dbReference type="CDD" id="cd00207">
    <property type="entry name" value="fer2"/>
    <property type="match status" value="1"/>
</dbReference>
<keyword evidence="6" id="KW-0560">Oxidoreductase</keyword>
<evidence type="ECO:0000313" key="12">
    <source>
        <dbReference type="Proteomes" id="UP000216361"/>
    </source>
</evidence>
<name>A0A255XXI4_9PROT</name>
<evidence type="ECO:0000256" key="6">
    <source>
        <dbReference type="ARBA" id="ARBA00023002"/>
    </source>
</evidence>
<evidence type="ECO:0000256" key="8">
    <source>
        <dbReference type="ARBA" id="ARBA00023014"/>
    </source>
</evidence>
<evidence type="ECO:0000313" key="11">
    <source>
        <dbReference type="EMBL" id="OYQ21737.1"/>
    </source>
</evidence>
<dbReference type="Gene3D" id="3.40.50.80">
    <property type="entry name" value="Nucleotide-binding domain of ferredoxin-NADP reductase (FNR) module"/>
    <property type="match status" value="1"/>
</dbReference>
<keyword evidence="3" id="KW-0288">FMN</keyword>
<dbReference type="PROSITE" id="PS51384">
    <property type="entry name" value="FAD_FR"/>
    <property type="match status" value="1"/>
</dbReference>
<evidence type="ECO:0000256" key="4">
    <source>
        <dbReference type="ARBA" id="ARBA00022714"/>
    </source>
</evidence>
<keyword evidence="4" id="KW-0001">2Fe-2S</keyword>
<evidence type="ECO:0000256" key="1">
    <source>
        <dbReference type="ARBA" id="ARBA00001917"/>
    </source>
</evidence>
<dbReference type="InterPro" id="IPR039261">
    <property type="entry name" value="FNR_nucleotide-bd"/>
</dbReference>
<dbReference type="InterPro" id="IPR054582">
    <property type="entry name" value="DmmA-like_N"/>
</dbReference>
<sequence>MQVRLAAIRPETSRVKSFRLEEVGGSALASAAAGAHIRLTLPLPEGPAARAYSVWRAGSEIWISVQREAGGRGGSAYLHDQAAVGDVLPASLPPNGFPLVPGAGTSLLIAGGIGITPILAMAQSLAAAGADFHVHYTVRDWANAALFAALAEVAGDRLSFNCDGGDPRRGLPLDAVLANPAPDRHVYVCGPGPLIDAVVQTAQRRGWPSAQIHSERFAAAPSAPSDAPQGFDVILARNGARYSIGPTETILDVVLAAGHDPLYSCQAGSCGLCVTPIISSTGALEHRDVFLSSAQKAAGDRLCLCVSRMTAGELVLDL</sequence>
<dbReference type="InterPro" id="IPR017927">
    <property type="entry name" value="FAD-bd_FR_type"/>
</dbReference>
<dbReference type="Pfam" id="PF00111">
    <property type="entry name" value="Fer2"/>
    <property type="match status" value="1"/>
</dbReference>
<dbReference type="SUPFAM" id="SSF63380">
    <property type="entry name" value="Riboflavin synthase domain-like"/>
    <property type="match status" value="1"/>
</dbReference>
<feature type="domain" description="2Fe-2S ferredoxin-type" evidence="9">
    <location>
        <begin position="231"/>
        <end position="318"/>
    </location>
</feature>
<dbReference type="PROSITE" id="PS00197">
    <property type="entry name" value="2FE2S_FER_1"/>
    <property type="match status" value="1"/>
</dbReference>
<dbReference type="InterPro" id="IPR012675">
    <property type="entry name" value="Beta-grasp_dom_sf"/>
</dbReference>
<dbReference type="GO" id="GO:0016491">
    <property type="term" value="F:oxidoreductase activity"/>
    <property type="evidence" value="ECO:0007669"/>
    <property type="project" value="UniProtKB-KW"/>
</dbReference>
<dbReference type="CDD" id="cd06185">
    <property type="entry name" value="PDR_like"/>
    <property type="match status" value="1"/>
</dbReference>
<comment type="cofactor">
    <cofactor evidence="1">
        <name>FMN</name>
        <dbReference type="ChEBI" id="CHEBI:58210"/>
    </cofactor>
</comment>
<evidence type="ECO:0000256" key="2">
    <source>
        <dbReference type="ARBA" id="ARBA00022630"/>
    </source>
</evidence>
<dbReference type="SUPFAM" id="SSF54292">
    <property type="entry name" value="2Fe-2S ferredoxin-like"/>
    <property type="match status" value="1"/>
</dbReference>
<comment type="caution">
    <text evidence="11">The sequence shown here is derived from an EMBL/GenBank/DDBJ whole genome shotgun (WGS) entry which is preliminary data.</text>
</comment>
<dbReference type="InterPro" id="IPR006058">
    <property type="entry name" value="2Fe2S_fd_BS"/>
</dbReference>
<dbReference type="GO" id="GO:0051537">
    <property type="term" value="F:2 iron, 2 sulfur cluster binding"/>
    <property type="evidence" value="ECO:0007669"/>
    <property type="project" value="UniProtKB-KW"/>
</dbReference>
<dbReference type="InterPro" id="IPR001041">
    <property type="entry name" value="2Fe-2S_ferredoxin-type"/>
</dbReference>
<evidence type="ECO:0000256" key="3">
    <source>
        <dbReference type="ARBA" id="ARBA00022643"/>
    </source>
</evidence>
<gene>
    <name evidence="11" type="ORF">CHR90_01140</name>
</gene>
<dbReference type="OrthoDB" id="9792185at2"/>
<evidence type="ECO:0000259" key="10">
    <source>
        <dbReference type="PROSITE" id="PS51384"/>
    </source>
</evidence>
<evidence type="ECO:0000259" key="9">
    <source>
        <dbReference type="PROSITE" id="PS51085"/>
    </source>
</evidence>
<keyword evidence="12" id="KW-1185">Reference proteome</keyword>
<dbReference type="RefSeq" id="WP_094406881.1">
    <property type="nucleotide sequence ID" value="NZ_BMJZ01000011.1"/>
</dbReference>
<proteinExistence type="predicted"/>
<dbReference type="PANTHER" id="PTHR47354:SF1">
    <property type="entry name" value="CARNITINE MONOOXYGENASE REDUCTASE SUBUNIT"/>
    <property type="match status" value="1"/>
</dbReference>
<feature type="domain" description="FAD-binding FR-type" evidence="10">
    <location>
        <begin position="1"/>
        <end position="101"/>
    </location>
</feature>
<dbReference type="InterPro" id="IPR017938">
    <property type="entry name" value="Riboflavin_synthase-like_b-brl"/>
</dbReference>
<dbReference type="Gene3D" id="2.40.30.10">
    <property type="entry name" value="Translation factors"/>
    <property type="match status" value="1"/>
</dbReference>
<dbReference type="GO" id="GO:0046872">
    <property type="term" value="F:metal ion binding"/>
    <property type="evidence" value="ECO:0007669"/>
    <property type="project" value="UniProtKB-KW"/>
</dbReference>
<organism evidence="11 12">
    <name type="scientific">Elstera cyanobacteriorum</name>
    <dbReference type="NCBI Taxonomy" id="2022747"/>
    <lineage>
        <taxon>Bacteria</taxon>
        <taxon>Pseudomonadati</taxon>
        <taxon>Pseudomonadota</taxon>
        <taxon>Alphaproteobacteria</taxon>
        <taxon>Rhodospirillales</taxon>
        <taxon>Rhodospirillaceae</taxon>
        <taxon>Elstera</taxon>
    </lineage>
</organism>
<dbReference type="Gene3D" id="3.10.20.30">
    <property type="match status" value="1"/>
</dbReference>
<keyword evidence="2" id="KW-0285">Flavoprotein</keyword>
<evidence type="ECO:0000256" key="7">
    <source>
        <dbReference type="ARBA" id="ARBA00023004"/>
    </source>
</evidence>
<dbReference type="AlphaFoldDB" id="A0A255XXI4"/>
<keyword evidence="8" id="KW-0411">Iron-sulfur</keyword>
<evidence type="ECO:0000256" key="5">
    <source>
        <dbReference type="ARBA" id="ARBA00022723"/>
    </source>
</evidence>
<dbReference type="PROSITE" id="PS51085">
    <property type="entry name" value="2FE2S_FER_2"/>
    <property type="match status" value="1"/>
</dbReference>
<keyword evidence="7" id="KW-0408">Iron</keyword>
<accession>A0A255XXI4</accession>
<dbReference type="EMBL" id="NOXS01000020">
    <property type="protein sequence ID" value="OYQ21737.1"/>
    <property type="molecule type" value="Genomic_DNA"/>
</dbReference>
<dbReference type="Pfam" id="PF22290">
    <property type="entry name" value="DmmA-like_N"/>
    <property type="match status" value="1"/>
</dbReference>
<dbReference type="InterPro" id="IPR036010">
    <property type="entry name" value="2Fe-2S_ferredoxin-like_sf"/>
</dbReference>
<dbReference type="Proteomes" id="UP000216361">
    <property type="component" value="Unassembled WGS sequence"/>
</dbReference>
<evidence type="ECO:0008006" key="13">
    <source>
        <dbReference type="Google" id="ProtNLM"/>
    </source>
</evidence>